<feature type="compositionally biased region" description="Basic residues" evidence="1">
    <location>
        <begin position="361"/>
        <end position="376"/>
    </location>
</feature>
<feature type="region of interest" description="Disordered" evidence="1">
    <location>
        <begin position="275"/>
        <end position="458"/>
    </location>
</feature>
<proteinExistence type="predicted"/>
<organism evidence="2 3">
    <name type="scientific">Exophiala viscosa</name>
    <dbReference type="NCBI Taxonomy" id="2486360"/>
    <lineage>
        <taxon>Eukaryota</taxon>
        <taxon>Fungi</taxon>
        <taxon>Dikarya</taxon>
        <taxon>Ascomycota</taxon>
        <taxon>Pezizomycotina</taxon>
        <taxon>Eurotiomycetes</taxon>
        <taxon>Chaetothyriomycetidae</taxon>
        <taxon>Chaetothyriales</taxon>
        <taxon>Herpotrichiellaceae</taxon>
        <taxon>Exophiala</taxon>
    </lineage>
</organism>
<keyword evidence="3" id="KW-1185">Reference proteome</keyword>
<feature type="compositionally biased region" description="Low complexity" evidence="1">
    <location>
        <begin position="338"/>
        <end position="350"/>
    </location>
</feature>
<dbReference type="EMBL" id="MU404356">
    <property type="protein sequence ID" value="KAI1611768.1"/>
    <property type="molecule type" value="Genomic_DNA"/>
</dbReference>
<comment type="caution">
    <text evidence="2">The sequence shown here is derived from an EMBL/GenBank/DDBJ whole genome shotgun (WGS) entry which is preliminary data.</text>
</comment>
<sequence>MSQGAETEDSAEARPPRWDMVLPNYREAYIAHQSATLKECLLMFPSHDHSKEIIVLVVRDDRIAKETRVLTGHLQESDTQDVLGGFCQKVALDYTATGSHLVTAYVLARPLFRAYDGRNIFPRELLSQGMLGVQERNWEQGNTELGPLRDDFRRRRQIWTLAPEPIAHFDPTSKQQYLCMGDRDEFIVVMDRLNELQWKYRVHSFDVGLPTKNFSFQMFIQLDEGEVEVVAHIAPLVCRIFAEAREHVKTRSDQPEEVLLREEIRRADFYRNSVVKSDTMASTQPITDPASNDEQGNEEGDEQGSATQSMADAENFDAPSQREFSLTDDSISSTLPSTLNETNADTTTTDSHPEQPSMSNKKNRSKKKKKKNKKNKGIQSPERAGDRESQTENVSSYTDDPSKLTHSQGTTASSSTATDHAAQNVEPEPAHERNVSVPTDDLSEVTIPEGTPPAPSSTIIQDTQALAGPLASETTTGDLASEASQDSDKTIKPPVHTTINASKFDSLDPQLRCNKPDCRKMTSCWDNQVVICPACGTNSYVRYCSKEHLYEDIQRHWLEDCGEHVIKGPVDRNTVRPGQHLKRPYILGFGHNLVERHRQAVYRALEDADFFLFDDAGLFEGGSEPSQEEWSIKRGTGKCVLSVVFPDDGSMASRRLQFDHHVELCLMFGTPLCYASCVAALSLLRESLVLGTNWTEEVLDCLCLQLAGEWGGFRVPEAFYNVNDVNVLWHAHRIPPPL</sequence>
<feature type="compositionally biased region" description="Polar residues" evidence="1">
    <location>
        <begin position="472"/>
        <end position="484"/>
    </location>
</feature>
<feature type="region of interest" description="Disordered" evidence="1">
    <location>
        <begin position="470"/>
        <end position="494"/>
    </location>
</feature>
<dbReference type="AlphaFoldDB" id="A0AAN6IBU4"/>
<evidence type="ECO:0000256" key="1">
    <source>
        <dbReference type="SAM" id="MobiDB-lite"/>
    </source>
</evidence>
<dbReference type="Proteomes" id="UP001203852">
    <property type="component" value="Unassembled WGS sequence"/>
</dbReference>
<name>A0AAN6IBU4_9EURO</name>
<accession>A0AAN6IBU4</accession>
<evidence type="ECO:0000313" key="3">
    <source>
        <dbReference type="Proteomes" id="UP001203852"/>
    </source>
</evidence>
<feature type="compositionally biased region" description="Polar residues" evidence="1">
    <location>
        <begin position="322"/>
        <end position="337"/>
    </location>
</feature>
<reference evidence="2" key="1">
    <citation type="journal article" date="2022" name="bioRxiv">
        <title>Deciphering the potential niche of two novel black yeast fungi from a biological soil crust based on their genomes, phenotypes, and melanin regulation.</title>
        <authorList>
            <consortium name="DOE Joint Genome Institute"/>
            <person name="Carr E.C."/>
            <person name="Barton Q."/>
            <person name="Grambo S."/>
            <person name="Sullivan M."/>
            <person name="Renfro C.M."/>
            <person name="Kuo A."/>
            <person name="Pangilinan J."/>
            <person name="Lipzen A."/>
            <person name="Keymanesh K."/>
            <person name="Savage E."/>
            <person name="Barry K."/>
            <person name="Grigoriev I.V."/>
            <person name="Riekhof W.R."/>
            <person name="Harris S.S."/>
        </authorList>
    </citation>
    <scope>NUCLEOTIDE SEQUENCE</scope>
    <source>
        <strain evidence="2">JF 03-4F</strain>
    </source>
</reference>
<gene>
    <name evidence="2" type="ORF">EDD36DRAFT_300380</name>
</gene>
<protein>
    <submittedName>
        <fullName evidence="2">Uncharacterized protein</fullName>
    </submittedName>
</protein>
<feature type="compositionally biased region" description="Low complexity" evidence="1">
    <location>
        <begin position="405"/>
        <end position="423"/>
    </location>
</feature>
<feature type="compositionally biased region" description="Polar residues" evidence="1">
    <location>
        <begin position="275"/>
        <end position="290"/>
    </location>
</feature>
<evidence type="ECO:0000313" key="2">
    <source>
        <dbReference type="EMBL" id="KAI1611768.1"/>
    </source>
</evidence>